<proteinExistence type="predicted"/>
<sequence>MYIIWNEFQDSYHDETSNVMFFQKTECQEDGYFSKFTDLLKRLSPIHVATPIGESHTFEIECKNCPFLSKWDCKMTADQTPINIIKMICTCKKKSVKGELCYTTLFAQLDPRLYTHDKKMSFDNNHFILTNKDCIHKNEGETNDGETYTTLNREKVLFTKIPRMSGEEQDKDKTYTDEKMSPLQLTTPLQRLVAEEGSFCYGIFQCFRFTQKSFT</sequence>
<evidence type="ECO:0000313" key="2">
    <source>
        <dbReference type="Proteomes" id="UP000507470"/>
    </source>
</evidence>
<name>A0A6J8BTA3_MYTCO</name>
<protein>
    <submittedName>
        <fullName evidence="1">CPSF1</fullName>
    </submittedName>
</protein>
<reference evidence="1 2" key="1">
    <citation type="submission" date="2020-06" db="EMBL/GenBank/DDBJ databases">
        <authorList>
            <person name="Li R."/>
            <person name="Bekaert M."/>
        </authorList>
    </citation>
    <scope>NUCLEOTIDE SEQUENCE [LARGE SCALE GENOMIC DNA]</scope>
    <source>
        <strain evidence="2">wild</strain>
    </source>
</reference>
<accession>A0A6J8BTA3</accession>
<keyword evidence="2" id="KW-1185">Reference proteome</keyword>
<dbReference type="Proteomes" id="UP000507470">
    <property type="component" value="Unassembled WGS sequence"/>
</dbReference>
<evidence type="ECO:0000313" key="1">
    <source>
        <dbReference type="EMBL" id="CAC5386300.1"/>
    </source>
</evidence>
<organism evidence="1 2">
    <name type="scientific">Mytilus coruscus</name>
    <name type="common">Sea mussel</name>
    <dbReference type="NCBI Taxonomy" id="42192"/>
    <lineage>
        <taxon>Eukaryota</taxon>
        <taxon>Metazoa</taxon>
        <taxon>Spiralia</taxon>
        <taxon>Lophotrochozoa</taxon>
        <taxon>Mollusca</taxon>
        <taxon>Bivalvia</taxon>
        <taxon>Autobranchia</taxon>
        <taxon>Pteriomorphia</taxon>
        <taxon>Mytilida</taxon>
        <taxon>Mytiloidea</taxon>
        <taxon>Mytilidae</taxon>
        <taxon>Mytilinae</taxon>
        <taxon>Mytilus</taxon>
    </lineage>
</organism>
<dbReference type="AlphaFoldDB" id="A0A6J8BTA3"/>
<dbReference type="EMBL" id="CACVKT020003851">
    <property type="protein sequence ID" value="CAC5386300.1"/>
    <property type="molecule type" value="Genomic_DNA"/>
</dbReference>
<gene>
    <name evidence="1" type="ORF">MCOR_21757</name>
</gene>